<dbReference type="EMBL" id="CDOD01000045">
    <property type="protein sequence ID" value="CEN38295.1"/>
    <property type="molecule type" value="Genomic_DNA"/>
</dbReference>
<dbReference type="RefSeq" id="WP_041993685.1">
    <property type="nucleotide sequence ID" value="NZ_CDOD01000045.1"/>
</dbReference>
<organism evidence="1 2">
    <name type="scientific">Capnocytophaga cynodegmi</name>
    <dbReference type="NCBI Taxonomy" id="28189"/>
    <lineage>
        <taxon>Bacteria</taxon>
        <taxon>Pseudomonadati</taxon>
        <taxon>Bacteroidota</taxon>
        <taxon>Flavobacteriia</taxon>
        <taxon>Flavobacteriales</taxon>
        <taxon>Flavobacteriaceae</taxon>
        <taxon>Capnocytophaga</taxon>
    </lineage>
</organism>
<dbReference type="AlphaFoldDB" id="A0A0B7HGD1"/>
<evidence type="ECO:0000313" key="1">
    <source>
        <dbReference type="EMBL" id="CEN38295.1"/>
    </source>
</evidence>
<name>A0A0B7HGD1_9FLAO</name>
<dbReference type="STRING" id="28189.CCYN74_30277"/>
<dbReference type="eggNOG" id="ENOG5030U77">
    <property type="taxonomic scope" value="Bacteria"/>
</dbReference>
<dbReference type="InterPro" id="IPR025412">
    <property type="entry name" value="DUF4304"/>
</dbReference>
<gene>
    <name evidence="1" type="ORF">CCYN2B_50014</name>
</gene>
<keyword evidence="2" id="KW-1185">Reference proteome</keyword>
<evidence type="ECO:0000313" key="2">
    <source>
        <dbReference type="Proteomes" id="UP000038055"/>
    </source>
</evidence>
<evidence type="ECO:0008006" key="3">
    <source>
        <dbReference type="Google" id="ProtNLM"/>
    </source>
</evidence>
<sequence length="146" mass="17494">MKEKTSAQLAFDETIKAIYDLLKSIEFKKKGNSFYRIENTICQLINIQKSIYNNRQSVTFTANICVKYLETDENIPSVTHFPIRERIGNLKESGDFWYTFDEIQDIFIRKQKYQSEKELILEDIKKYALTFLNKFKNKEDIENFYE</sequence>
<dbReference type="Proteomes" id="UP000038055">
    <property type="component" value="Unassembled WGS sequence"/>
</dbReference>
<accession>A0A0B7HGD1</accession>
<reference evidence="2" key="1">
    <citation type="submission" date="2015-01" db="EMBL/GenBank/DDBJ databases">
        <authorList>
            <person name="MANFREDI Pablo"/>
        </authorList>
    </citation>
    <scope>NUCLEOTIDE SEQUENCE [LARGE SCALE GENOMIC DNA]</scope>
    <source>
        <strain evidence="2">Ccyn2B</strain>
    </source>
</reference>
<dbReference type="Pfam" id="PF14137">
    <property type="entry name" value="DUF4304"/>
    <property type="match status" value="1"/>
</dbReference>
<protein>
    <recommendedName>
        <fullName evidence="3">DUF4304 domain-containing protein</fullName>
    </recommendedName>
</protein>
<proteinExistence type="predicted"/>